<evidence type="ECO:0000313" key="1">
    <source>
        <dbReference type="EMBL" id="WCL71197.1"/>
    </source>
</evidence>
<dbReference type="InterPro" id="IPR017034">
    <property type="entry name" value="Abi_system_AbiD/AbiF"/>
</dbReference>
<keyword evidence="2" id="KW-1185">Reference proteome</keyword>
<dbReference type="Pfam" id="PF07751">
    <property type="entry name" value="Abi_2"/>
    <property type="match status" value="1"/>
</dbReference>
<dbReference type="Proteomes" id="UP001221268">
    <property type="component" value="Chromosome"/>
</dbReference>
<dbReference type="PIRSF" id="PIRSF034934">
    <property type="entry name" value="AbiF_AbiD"/>
    <property type="match status" value="1"/>
</dbReference>
<sequence>MQPPHPKIWLSFDQQLELLKTRGLHISDDAKATEYLARIGYYRLSGYFYAMRERNGNIIGDHFKSGAGFQDAVLLYIFDKKLRLLVLDALERIEIALRVDVSHHLGRLDKFAYRNPDLLHHSFSKTTSDQHSRHTDWLNKHEQLIKRSKEEFILHNKVKYGLPLPIWVACEVWDFGCLSTLFGGMKENDQDAVAQKYGIRNGRIFASWLRSLNYLRNICAHHSRLWNRNITVQPKLPPASDTAWVGIFGEKHKARCFLLLYLCRHLLKVINPQSSWPQRMKQHLSDFPDLTHLGLNLKGMGVPDDWENHWA</sequence>
<proteinExistence type="predicted"/>
<dbReference type="EMBL" id="CP116766">
    <property type="protein sequence ID" value="WCL71197.1"/>
    <property type="molecule type" value="Genomic_DNA"/>
</dbReference>
<name>A0ABY7RIS9_9NEIS</name>
<protein>
    <submittedName>
        <fullName evidence="1">Abi family protein</fullName>
    </submittedName>
</protein>
<reference evidence="1 2" key="1">
    <citation type="submission" date="2023-01" db="EMBL/GenBank/DDBJ databases">
        <authorList>
            <person name="Yang C."/>
        </authorList>
    </citation>
    <scope>NUCLEOTIDE SEQUENCE [LARGE SCALE GENOMIC DNA]</scope>
    <source>
        <strain evidence="1 2">ZJ106</strain>
    </source>
</reference>
<dbReference type="RefSeq" id="WP_237090785.1">
    <property type="nucleotide sequence ID" value="NZ_CP116766.1"/>
</dbReference>
<organism evidence="1 2">
    <name type="scientific">Neisseria lisongii</name>
    <dbReference type="NCBI Taxonomy" id="2912188"/>
    <lineage>
        <taxon>Bacteria</taxon>
        <taxon>Pseudomonadati</taxon>
        <taxon>Pseudomonadota</taxon>
        <taxon>Betaproteobacteria</taxon>
        <taxon>Neisseriales</taxon>
        <taxon>Neisseriaceae</taxon>
        <taxon>Neisseria</taxon>
    </lineage>
</organism>
<evidence type="ECO:0000313" key="2">
    <source>
        <dbReference type="Proteomes" id="UP001221268"/>
    </source>
</evidence>
<gene>
    <name evidence="1" type="ORF">PJU73_07605</name>
</gene>
<dbReference type="InterPro" id="IPR011664">
    <property type="entry name" value="Abi_system_AbiD/AbiF-like"/>
</dbReference>
<accession>A0ABY7RIS9</accession>